<dbReference type="InterPro" id="IPR000914">
    <property type="entry name" value="SBP_5_dom"/>
</dbReference>
<dbReference type="InterPro" id="IPR039424">
    <property type="entry name" value="SBP_5"/>
</dbReference>
<keyword evidence="3" id="KW-0813">Transport</keyword>
<dbReference type="RefSeq" id="WP_325775586.1">
    <property type="nucleotide sequence ID" value="NZ_VTDN01000006.1"/>
</dbReference>
<reference evidence="7 8" key="1">
    <citation type="submission" date="2019-08" db="EMBL/GenBank/DDBJ databases">
        <title>Five species of Acinetobacter isolated from floral nectar and animal pollinators.</title>
        <authorList>
            <person name="Hendry T.A."/>
        </authorList>
    </citation>
    <scope>NUCLEOTIDE SEQUENCE [LARGE SCALE GENOMIC DNA]</scope>
    <source>
        <strain evidence="7 8">MD18.27</strain>
    </source>
</reference>
<comment type="subcellular location">
    <subcellularLocation>
        <location evidence="1">Cell envelope</location>
    </subcellularLocation>
</comment>
<dbReference type="Gene3D" id="3.90.76.10">
    <property type="entry name" value="Dipeptide-binding Protein, Domain 1"/>
    <property type="match status" value="1"/>
</dbReference>
<dbReference type="Gene3D" id="3.40.190.10">
    <property type="entry name" value="Periplasmic binding protein-like II"/>
    <property type="match status" value="1"/>
</dbReference>
<dbReference type="Gene3D" id="3.10.105.10">
    <property type="entry name" value="Dipeptide-binding Protein, Domain 3"/>
    <property type="match status" value="1"/>
</dbReference>
<evidence type="ECO:0000256" key="1">
    <source>
        <dbReference type="ARBA" id="ARBA00004196"/>
    </source>
</evidence>
<feature type="domain" description="Solute-binding protein family 5" evidence="6">
    <location>
        <begin position="97"/>
        <end position="530"/>
    </location>
</feature>
<dbReference type="PIRSF" id="PIRSF002741">
    <property type="entry name" value="MppA"/>
    <property type="match status" value="1"/>
</dbReference>
<feature type="signal peptide" evidence="5">
    <location>
        <begin position="1"/>
        <end position="47"/>
    </location>
</feature>
<dbReference type="Proteomes" id="UP001339883">
    <property type="component" value="Unassembled WGS sequence"/>
</dbReference>
<gene>
    <name evidence="7" type="ORF">I2F25_09215</name>
</gene>
<protein>
    <submittedName>
        <fullName evidence="7">Heme-binding protein</fullName>
    </submittedName>
</protein>
<keyword evidence="8" id="KW-1185">Reference proteome</keyword>
<evidence type="ECO:0000259" key="6">
    <source>
        <dbReference type="Pfam" id="PF00496"/>
    </source>
</evidence>
<dbReference type="PANTHER" id="PTHR30290">
    <property type="entry name" value="PERIPLASMIC BINDING COMPONENT OF ABC TRANSPORTER"/>
    <property type="match status" value="1"/>
</dbReference>
<dbReference type="Pfam" id="PF00496">
    <property type="entry name" value="SBP_bac_5"/>
    <property type="match status" value="1"/>
</dbReference>
<dbReference type="PANTHER" id="PTHR30290:SF10">
    <property type="entry name" value="PERIPLASMIC OLIGOPEPTIDE-BINDING PROTEIN-RELATED"/>
    <property type="match status" value="1"/>
</dbReference>
<proteinExistence type="inferred from homology"/>
<evidence type="ECO:0000313" key="7">
    <source>
        <dbReference type="EMBL" id="MEB5477219.1"/>
    </source>
</evidence>
<sequence>MNIELNLKVRNQVFKKHYQSTYKKIKNVTSIVCISLFGMSFLNVANAANSNKVIHTYFIAAETGFDPVATNDLYSAGIDDSIFETLYTYDYLARPFKLIPQTAASLPQISEDGLTYTIHIKPNIFFADDPVFKGKKRELTSYDYAYSFKRIIDPNLRSPNSDLFDGKLVGTDELIEKAKQTGALNYHQPIEGIQTPDKYTLILKLKEKDYNLPMILAHTPTAAMAKEVVDTYKDAQGFVLSHPVGTGPYYLSKWIRGSRIVLKANPNYRGFIWNFKSDDPDDKKIIADMTGKKMPQIGVVDIQIIPESQSQWLAFRQKRLDWFDVTPSLSPKILENGKLKSEYIEQGITLNTSPDLSGYYTFWNMQDPIVGGLSKEKIALRRAMSMAFSHDRYLSIVNNNTGLPLYSIIPTNVVGYDENFKTSRPYNIQAANLLLDKYQYRIGKDGYRTLPNGKPLVIYYSTPVSNSSIASTEFWQRSLEKIHIRLIVKSMQFPEYLKAQKQCSVQMGLQGWIADYPDGDNFLQLFYGKNIHVSNFNCVSIPQFNALYKKSKSLPAGPERQALFLEMMRLLEVYASVLPIYTPNKNFVIQPYVQGFKNHPQLRTPWLYIDTKQ</sequence>
<name>A0ABU6DTP0_9GAMM</name>
<organism evidence="7 8">
    <name type="scientific">Acinetobacter pollinis</name>
    <dbReference type="NCBI Taxonomy" id="2605270"/>
    <lineage>
        <taxon>Bacteria</taxon>
        <taxon>Pseudomonadati</taxon>
        <taxon>Pseudomonadota</taxon>
        <taxon>Gammaproteobacteria</taxon>
        <taxon>Moraxellales</taxon>
        <taxon>Moraxellaceae</taxon>
        <taxon>Acinetobacter</taxon>
    </lineage>
</organism>
<evidence type="ECO:0000256" key="2">
    <source>
        <dbReference type="ARBA" id="ARBA00005695"/>
    </source>
</evidence>
<evidence type="ECO:0000256" key="5">
    <source>
        <dbReference type="SAM" id="SignalP"/>
    </source>
</evidence>
<evidence type="ECO:0000256" key="3">
    <source>
        <dbReference type="ARBA" id="ARBA00022448"/>
    </source>
</evidence>
<dbReference type="EMBL" id="VTDN01000006">
    <property type="protein sequence ID" value="MEB5477219.1"/>
    <property type="molecule type" value="Genomic_DNA"/>
</dbReference>
<comment type="similarity">
    <text evidence="2">Belongs to the bacterial solute-binding protein 5 family.</text>
</comment>
<evidence type="ECO:0000256" key="4">
    <source>
        <dbReference type="ARBA" id="ARBA00022729"/>
    </source>
</evidence>
<evidence type="ECO:0000313" key="8">
    <source>
        <dbReference type="Proteomes" id="UP001339883"/>
    </source>
</evidence>
<keyword evidence="4 5" id="KW-0732">Signal</keyword>
<accession>A0ABU6DTP0</accession>
<comment type="caution">
    <text evidence="7">The sequence shown here is derived from an EMBL/GenBank/DDBJ whole genome shotgun (WGS) entry which is preliminary data.</text>
</comment>
<dbReference type="SUPFAM" id="SSF53850">
    <property type="entry name" value="Periplasmic binding protein-like II"/>
    <property type="match status" value="1"/>
</dbReference>
<feature type="chain" id="PRO_5046945070" evidence="5">
    <location>
        <begin position="48"/>
        <end position="613"/>
    </location>
</feature>
<dbReference type="InterPro" id="IPR030678">
    <property type="entry name" value="Peptide/Ni-bd"/>
</dbReference>